<keyword evidence="2" id="KW-1185">Reference proteome</keyword>
<protein>
    <submittedName>
        <fullName evidence="1">Uncharacterized protein</fullName>
    </submittedName>
</protein>
<organism evidence="1 2">
    <name type="scientific">Candidatus Ichthyocystis hellenicum</name>
    <dbReference type="NCBI Taxonomy" id="1561003"/>
    <lineage>
        <taxon>Bacteria</taxon>
        <taxon>Pseudomonadati</taxon>
        <taxon>Pseudomonadota</taxon>
        <taxon>Betaproteobacteria</taxon>
        <taxon>Burkholderiales</taxon>
        <taxon>Candidatus Ichthyocystis</taxon>
    </lineage>
</organism>
<name>A0A0S4M1Y1_9BURK</name>
<evidence type="ECO:0000313" key="1">
    <source>
        <dbReference type="EMBL" id="CUT17779.1"/>
    </source>
</evidence>
<reference evidence="2" key="1">
    <citation type="submission" date="2015-11" db="EMBL/GenBank/DDBJ databases">
        <authorList>
            <person name="Seth-Smith H.M.B."/>
        </authorList>
    </citation>
    <scope>NUCLEOTIDE SEQUENCE [LARGE SCALE GENOMIC DNA]</scope>
    <source>
        <strain evidence="2">2013Ark11</strain>
    </source>
</reference>
<dbReference type="EMBL" id="LN906597">
    <property type="protein sequence ID" value="CUT17779.1"/>
    <property type="molecule type" value="Genomic_DNA"/>
</dbReference>
<sequence>MIPTAIVANRTVELYHRKCSKGNKSKSFVLTFMRLTEKSHSSTGQSLSYKEPQY</sequence>
<gene>
    <name evidence="1" type="ORF">Ark11_0959</name>
</gene>
<evidence type="ECO:0000313" key="2">
    <source>
        <dbReference type="Proteomes" id="UP000198651"/>
    </source>
</evidence>
<proteinExistence type="predicted"/>
<dbReference type="Proteomes" id="UP000198651">
    <property type="component" value="Chromosome I"/>
</dbReference>
<dbReference type="AlphaFoldDB" id="A0A0S4M1Y1"/>
<dbReference type="STRING" id="1561003.Ark11_0959"/>
<accession>A0A0S4M1Y1</accession>
<dbReference type="RefSeq" id="WP_157722278.1">
    <property type="nucleotide sequence ID" value="NZ_LN906597.1"/>
</dbReference>